<comment type="catalytic activity">
    <reaction evidence="1">
        <text>Hydrolysis of terminal, non-reducing beta-D-glucosyl residues with release of beta-D-glucose.</text>
        <dbReference type="EC" id="3.2.1.21"/>
    </reaction>
</comment>
<dbReference type="PANTHER" id="PTHR42715:SF14">
    <property type="entry name" value="BETA-GLUCOSIDASE D-RELATED"/>
    <property type="match status" value="1"/>
</dbReference>
<comment type="pathway">
    <text evidence="2">Glycan metabolism; cellulose degradation.</text>
</comment>
<reference evidence="12 13" key="1">
    <citation type="submission" date="2020-03" db="EMBL/GenBank/DDBJ databases">
        <title>Draft Genome Sequence of Cudoniella acicularis.</title>
        <authorList>
            <person name="Buettner E."/>
            <person name="Kellner H."/>
        </authorList>
    </citation>
    <scope>NUCLEOTIDE SEQUENCE [LARGE SCALE GENOMIC DNA]</scope>
    <source>
        <strain evidence="12 13">DSM 108380</strain>
    </source>
</reference>
<evidence type="ECO:0000256" key="5">
    <source>
        <dbReference type="ARBA" id="ARBA00022801"/>
    </source>
</evidence>
<dbReference type="Gene3D" id="3.20.20.300">
    <property type="entry name" value="Glycoside hydrolase, family 3, N-terminal domain"/>
    <property type="match status" value="1"/>
</dbReference>
<keyword evidence="9" id="KW-0624">Polysaccharide degradation</keyword>
<name>A0A8H4VVH0_9HELO</name>
<comment type="similarity">
    <text evidence="3">Belongs to the glycosyl hydrolase 3 family.</text>
</comment>
<evidence type="ECO:0000256" key="6">
    <source>
        <dbReference type="ARBA" id="ARBA00023180"/>
    </source>
</evidence>
<dbReference type="InterPro" id="IPR036962">
    <property type="entry name" value="Glyco_hydro_3_N_sf"/>
</dbReference>
<organism evidence="12 13">
    <name type="scientific">Cudoniella acicularis</name>
    <dbReference type="NCBI Taxonomy" id="354080"/>
    <lineage>
        <taxon>Eukaryota</taxon>
        <taxon>Fungi</taxon>
        <taxon>Dikarya</taxon>
        <taxon>Ascomycota</taxon>
        <taxon>Pezizomycotina</taxon>
        <taxon>Leotiomycetes</taxon>
        <taxon>Helotiales</taxon>
        <taxon>Tricladiaceae</taxon>
        <taxon>Cudoniella</taxon>
    </lineage>
</organism>
<dbReference type="Pfam" id="PF01915">
    <property type="entry name" value="Glyco_hydro_3_C"/>
    <property type="match status" value="1"/>
</dbReference>
<dbReference type="SUPFAM" id="SSF52279">
    <property type="entry name" value="Beta-D-glucan exohydrolase, C-terminal domain"/>
    <property type="match status" value="1"/>
</dbReference>
<dbReference type="InterPro" id="IPR050288">
    <property type="entry name" value="Cellulose_deg_GH3"/>
</dbReference>
<dbReference type="GO" id="GO:0009251">
    <property type="term" value="P:glucan catabolic process"/>
    <property type="evidence" value="ECO:0007669"/>
    <property type="project" value="TreeGrafter"/>
</dbReference>
<evidence type="ECO:0000259" key="10">
    <source>
        <dbReference type="Pfam" id="PF00933"/>
    </source>
</evidence>
<evidence type="ECO:0000256" key="1">
    <source>
        <dbReference type="ARBA" id="ARBA00000448"/>
    </source>
</evidence>
<feature type="domain" description="Glycoside hydrolase family 3 C-terminal" evidence="11">
    <location>
        <begin position="186"/>
        <end position="353"/>
    </location>
</feature>
<protein>
    <recommendedName>
        <fullName evidence="4">beta-glucosidase</fullName>
        <ecNumber evidence="4">3.2.1.21</ecNumber>
    </recommendedName>
</protein>
<keyword evidence="7" id="KW-0119">Carbohydrate metabolism</keyword>
<keyword evidence="8" id="KW-0326">Glycosidase</keyword>
<comment type="caution">
    <text evidence="12">The sequence shown here is derived from an EMBL/GenBank/DDBJ whole genome shotgun (WGS) entry which is preliminary data.</text>
</comment>
<evidence type="ECO:0000256" key="9">
    <source>
        <dbReference type="ARBA" id="ARBA00023326"/>
    </source>
</evidence>
<dbReference type="GO" id="GO:0008422">
    <property type="term" value="F:beta-glucosidase activity"/>
    <property type="evidence" value="ECO:0007669"/>
    <property type="project" value="UniProtKB-EC"/>
</dbReference>
<evidence type="ECO:0000256" key="7">
    <source>
        <dbReference type="ARBA" id="ARBA00023277"/>
    </source>
</evidence>
<accession>A0A8H4VVH0</accession>
<dbReference type="EMBL" id="JAAMPI010001766">
    <property type="protein sequence ID" value="KAF4624118.1"/>
    <property type="molecule type" value="Genomic_DNA"/>
</dbReference>
<evidence type="ECO:0000256" key="3">
    <source>
        <dbReference type="ARBA" id="ARBA00005336"/>
    </source>
</evidence>
<dbReference type="SUPFAM" id="SSF51445">
    <property type="entry name" value="(Trans)glycosidases"/>
    <property type="match status" value="1"/>
</dbReference>
<dbReference type="InterPro" id="IPR036881">
    <property type="entry name" value="Glyco_hydro_3_C_sf"/>
</dbReference>
<dbReference type="PANTHER" id="PTHR42715">
    <property type="entry name" value="BETA-GLUCOSIDASE"/>
    <property type="match status" value="1"/>
</dbReference>
<sequence length="408" mass="43937">MYSQFKATGLEFYGKGINIVDGSATASLGRTPYNGRLDETLGQDSYFSGITFGIGVKDFTDAGVIARGKHFALYEQETSRMASGDSDTAPYSSVADDKTLHETYLCSPEFRPFYDGVKQGLGDMMCAMNKVNGTLSCENSELLMDLLKTELGFPGLVRPDAGAQSTAFGSFNGGLDYSSSSIWSSNTILAGIANGTLTQARLDDMAVGETADVDVRANHSAIVRTVGAAALVLLKNENNDMSSEGVDRTELRNTEQDTMVTSVASNCNNTIVVVNTVGARISDTWIKNENITAVIYGGLLGQESGNSLVDILYRAVNPSGRLTHTISKNESNYNVNVCETAVCNYTEGNYIDYKYFDKYNVTLRYEFGFGLSFTTFDYSELSVSITNSSAISSTYPTGVLSVGGKTDL</sequence>
<keyword evidence="13" id="KW-1185">Reference proteome</keyword>
<dbReference type="EC" id="3.2.1.21" evidence="4"/>
<proteinExistence type="inferred from homology"/>
<keyword evidence="5" id="KW-0378">Hydrolase</keyword>
<dbReference type="InterPro" id="IPR002772">
    <property type="entry name" value="Glyco_hydro_3_C"/>
</dbReference>
<dbReference type="Gene3D" id="3.40.50.1700">
    <property type="entry name" value="Glycoside hydrolase family 3 C-terminal domain"/>
    <property type="match status" value="1"/>
</dbReference>
<evidence type="ECO:0000259" key="11">
    <source>
        <dbReference type="Pfam" id="PF01915"/>
    </source>
</evidence>
<keyword evidence="6" id="KW-0325">Glycoprotein</keyword>
<evidence type="ECO:0000256" key="8">
    <source>
        <dbReference type="ARBA" id="ARBA00023295"/>
    </source>
</evidence>
<evidence type="ECO:0000256" key="4">
    <source>
        <dbReference type="ARBA" id="ARBA00012744"/>
    </source>
</evidence>
<dbReference type="AlphaFoldDB" id="A0A8H4VVH0"/>
<dbReference type="PRINTS" id="PR00133">
    <property type="entry name" value="GLHYDRLASE3"/>
</dbReference>
<gene>
    <name evidence="12" type="ORF">G7Y89_g14058</name>
</gene>
<dbReference type="Proteomes" id="UP000566819">
    <property type="component" value="Unassembled WGS sequence"/>
</dbReference>
<dbReference type="OrthoDB" id="416222at2759"/>
<evidence type="ECO:0000256" key="2">
    <source>
        <dbReference type="ARBA" id="ARBA00004987"/>
    </source>
</evidence>
<dbReference type="Pfam" id="PF00933">
    <property type="entry name" value="Glyco_hydro_3"/>
    <property type="match status" value="1"/>
</dbReference>
<feature type="domain" description="Glycoside hydrolase family 3 N-terminal" evidence="10">
    <location>
        <begin position="22"/>
        <end position="163"/>
    </location>
</feature>
<evidence type="ECO:0000313" key="13">
    <source>
        <dbReference type="Proteomes" id="UP000566819"/>
    </source>
</evidence>
<evidence type="ECO:0000313" key="12">
    <source>
        <dbReference type="EMBL" id="KAF4624118.1"/>
    </source>
</evidence>
<dbReference type="InterPro" id="IPR001764">
    <property type="entry name" value="Glyco_hydro_3_N"/>
</dbReference>
<dbReference type="InterPro" id="IPR017853">
    <property type="entry name" value="GH"/>
</dbReference>